<evidence type="ECO:0000256" key="4">
    <source>
        <dbReference type="ARBA" id="ARBA00023315"/>
    </source>
</evidence>
<dbReference type="Pfam" id="PF00109">
    <property type="entry name" value="ketoacyl-synt"/>
    <property type="match status" value="1"/>
</dbReference>
<dbReference type="Pfam" id="PF08659">
    <property type="entry name" value="KR"/>
    <property type="match status" value="1"/>
</dbReference>
<dbReference type="GO" id="GO:0006633">
    <property type="term" value="P:fatty acid biosynthetic process"/>
    <property type="evidence" value="ECO:0007669"/>
    <property type="project" value="InterPro"/>
</dbReference>
<dbReference type="SUPFAM" id="SSF53901">
    <property type="entry name" value="Thiolase-like"/>
    <property type="match status" value="1"/>
</dbReference>
<feature type="domain" description="Carrier" evidence="6">
    <location>
        <begin position="1374"/>
        <end position="1449"/>
    </location>
</feature>
<reference evidence="8 9" key="1">
    <citation type="submission" date="2020-08" db="EMBL/GenBank/DDBJ databases">
        <title>Genome Sequencing of Nocardia wallacei strain FMUON74 and assembly.</title>
        <authorList>
            <person name="Toyokawa M."/>
            <person name="Uesaka K."/>
        </authorList>
    </citation>
    <scope>NUCLEOTIDE SEQUENCE [LARGE SCALE GENOMIC DNA]</scope>
    <source>
        <strain evidence="8 9">FMUON74</strain>
    </source>
</reference>
<name>A0A7G1KMT1_9NOCA</name>
<dbReference type="Pfam" id="PF16197">
    <property type="entry name" value="KAsynt_C_assoc"/>
    <property type="match status" value="1"/>
</dbReference>
<dbReference type="SMART" id="SM00827">
    <property type="entry name" value="PKS_AT"/>
    <property type="match status" value="1"/>
</dbReference>
<dbReference type="Gene3D" id="3.40.50.1820">
    <property type="entry name" value="alpha/beta hydrolase"/>
    <property type="match status" value="1"/>
</dbReference>
<dbReference type="PROSITE" id="PS00606">
    <property type="entry name" value="KS3_1"/>
    <property type="match status" value="1"/>
</dbReference>
<dbReference type="Gene3D" id="3.40.47.10">
    <property type="match status" value="1"/>
</dbReference>
<dbReference type="SUPFAM" id="SSF55048">
    <property type="entry name" value="Probable ACP-binding domain of malonyl-CoA ACP transacylase"/>
    <property type="match status" value="1"/>
</dbReference>
<dbReference type="SMART" id="SM00825">
    <property type="entry name" value="PKS_KS"/>
    <property type="match status" value="1"/>
</dbReference>
<feature type="region of interest" description="Disordered" evidence="5">
    <location>
        <begin position="946"/>
        <end position="975"/>
    </location>
</feature>
<dbReference type="GO" id="GO:0004312">
    <property type="term" value="F:fatty acid synthase activity"/>
    <property type="evidence" value="ECO:0007669"/>
    <property type="project" value="TreeGrafter"/>
</dbReference>
<accession>A0A7G1KMT1</accession>
<dbReference type="EMBL" id="AP023396">
    <property type="protein sequence ID" value="BCK55916.1"/>
    <property type="molecule type" value="Genomic_DNA"/>
</dbReference>
<dbReference type="GO" id="GO:0004315">
    <property type="term" value="F:3-oxoacyl-[acyl-carrier-protein] synthase activity"/>
    <property type="evidence" value="ECO:0007669"/>
    <property type="project" value="InterPro"/>
</dbReference>
<dbReference type="SUPFAM" id="SSF47336">
    <property type="entry name" value="ACP-like"/>
    <property type="match status" value="1"/>
</dbReference>
<evidence type="ECO:0000259" key="6">
    <source>
        <dbReference type="PROSITE" id="PS50075"/>
    </source>
</evidence>
<dbReference type="RefSeq" id="WP_187683085.1">
    <property type="nucleotide sequence ID" value="NZ_AP023396.1"/>
</dbReference>
<dbReference type="PROSITE" id="PS50075">
    <property type="entry name" value="CARRIER"/>
    <property type="match status" value="1"/>
</dbReference>
<dbReference type="InterPro" id="IPR050091">
    <property type="entry name" value="PKS_NRPS_Biosynth_Enz"/>
</dbReference>
<dbReference type="FunFam" id="3.40.366.10:FF:000002">
    <property type="entry name" value="Probable polyketide synthase 2"/>
    <property type="match status" value="1"/>
</dbReference>
<dbReference type="InterPro" id="IPR032821">
    <property type="entry name" value="PKS_assoc"/>
</dbReference>
<dbReference type="SMART" id="SM00824">
    <property type="entry name" value="PKS_TE"/>
    <property type="match status" value="1"/>
</dbReference>
<evidence type="ECO:0000256" key="1">
    <source>
        <dbReference type="ARBA" id="ARBA00022450"/>
    </source>
</evidence>
<feature type="domain" description="Ketosynthase family 3 (KS3)" evidence="7">
    <location>
        <begin position="34"/>
        <end position="444"/>
    </location>
</feature>
<dbReference type="Gene3D" id="3.40.366.10">
    <property type="entry name" value="Malonyl-Coenzyme A Acyl Carrier Protein, domain 2"/>
    <property type="match status" value="1"/>
</dbReference>
<dbReference type="Pfam" id="PF02801">
    <property type="entry name" value="Ketoacyl-synt_C"/>
    <property type="match status" value="1"/>
</dbReference>
<evidence type="ECO:0000313" key="9">
    <source>
        <dbReference type="Proteomes" id="UP000516173"/>
    </source>
</evidence>
<dbReference type="SMART" id="SM00822">
    <property type="entry name" value="PKS_KR"/>
    <property type="match status" value="1"/>
</dbReference>
<dbReference type="InterPro" id="IPR013968">
    <property type="entry name" value="PKS_KR"/>
</dbReference>
<dbReference type="InterPro" id="IPR020841">
    <property type="entry name" value="PKS_Beta-ketoAc_synthase_dom"/>
</dbReference>
<dbReference type="CDD" id="cd08956">
    <property type="entry name" value="KR_3_FAS_SDR_x"/>
    <property type="match status" value="1"/>
</dbReference>
<dbReference type="InterPro" id="IPR016035">
    <property type="entry name" value="Acyl_Trfase/lysoPLipase"/>
</dbReference>
<dbReference type="InterPro" id="IPR009081">
    <property type="entry name" value="PP-bd_ACP"/>
</dbReference>
<dbReference type="InterPro" id="IPR018201">
    <property type="entry name" value="Ketoacyl_synth_AS"/>
</dbReference>
<dbReference type="CDD" id="cd00833">
    <property type="entry name" value="PKS"/>
    <property type="match status" value="1"/>
</dbReference>
<evidence type="ECO:0000256" key="5">
    <source>
        <dbReference type="SAM" id="MobiDB-lite"/>
    </source>
</evidence>
<protein>
    <submittedName>
        <fullName evidence="8">Uncharacterized protein</fullName>
    </submittedName>
</protein>
<dbReference type="InterPro" id="IPR001227">
    <property type="entry name" value="Ac_transferase_dom_sf"/>
</dbReference>
<dbReference type="SMART" id="SM00823">
    <property type="entry name" value="PKS_PP"/>
    <property type="match status" value="1"/>
</dbReference>
<evidence type="ECO:0000259" key="7">
    <source>
        <dbReference type="PROSITE" id="PS52004"/>
    </source>
</evidence>
<dbReference type="Proteomes" id="UP000516173">
    <property type="component" value="Chromosome"/>
</dbReference>
<dbReference type="PANTHER" id="PTHR43775">
    <property type="entry name" value="FATTY ACID SYNTHASE"/>
    <property type="match status" value="1"/>
</dbReference>
<dbReference type="InterPro" id="IPR016036">
    <property type="entry name" value="Malonyl_transacylase_ACP-bd"/>
</dbReference>
<dbReference type="InterPro" id="IPR014043">
    <property type="entry name" value="Acyl_transferase_dom"/>
</dbReference>
<dbReference type="PROSITE" id="PS52004">
    <property type="entry name" value="KS3_2"/>
    <property type="match status" value="1"/>
</dbReference>
<dbReference type="InterPro" id="IPR055123">
    <property type="entry name" value="SpnB-like_Rossmann"/>
</dbReference>
<dbReference type="InterPro" id="IPR057326">
    <property type="entry name" value="KR_dom"/>
</dbReference>
<keyword evidence="3" id="KW-0808">Transferase</keyword>
<dbReference type="Gene3D" id="1.10.1200.10">
    <property type="entry name" value="ACP-like"/>
    <property type="match status" value="1"/>
</dbReference>
<dbReference type="KEGG" id="nwl:NWFMUON74_36880"/>
<evidence type="ECO:0000313" key="8">
    <source>
        <dbReference type="EMBL" id="BCK55916.1"/>
    </source>
</evidence>
<dbReference type="SUPFAM" id="SSF51735">
    <property type="entry name" value="NAD(P)-binding Rossmann-fold domains"/>
    <property type="match status" value="2"/>
</dbReference>
<organism evidence="8 9">
    <name type="scientific">Nocardia wallacei</name>
    <dbReference type="NCBI Taxonomy" id="480035"/>
    <lineage>
        <taxon>Bacteria</taxon>
        <taxon>Bacillati</taxon>
        <taxon>Actinomycetota</taxon>
        <taxon>Actinomycetes</taxon>
        <taxon>Mycobacteriales</taxon>
        <taxon>Nocardiaceae</taxon>
        <taxon>Nocardia</taxon>
    </lineage>
</organism>
<dbReference type="InterPro" id="IPR029058">
    <property type="entry name" value="AB_hydrolase_fold"/>
</dbReference>
<dbReference type="SUPFAM" id="SSF52151">
    <property type="entry name" value="FabD/lysophospholipase-like"/>
    <property type="match status" value="1"/>
</dbReference>
<dbReference type="InterPro" id="IPR014031">
    <property type="entry name" value="Ketoacyl_synth_C"/>
</dbReference>
<dbReference type="GO" id="GO:0031177">
    <property type="term" value="F:phosphopantetheine binding"/>
    <property type="evidence" value="ECO:0007669"/>
    <property type="project" value="InterPro"/>
</dbReference>
<sequence>MANSDRRLVEALRKSLLEVEQLRAANQELRDAWCEPLAVVGVGCRFPGGVVSGEGLWGVVSGGCDVVGGFPVDRGWGEVFDPVPGVVGRSYVGCGGFVAGVGGFDAGFFGVSPREAVGLDPQQRLVLEVGWEALEVGGFDPWGLRGGGVGVFAGVMYHDYGLVGQAGSLVSGRLAYVLGLRGPAVSVDTACSSSLVALHAAGLSLRAGECGLALVVGVTVLATPEVFVEFSRQRGLAPDGRCKSFAAAADGVGWGEGVGVLVVEKLSDALRNDREIFAVVKGSAVNQDGASNGLTAPNGPAQQRVIRAALANAGLSVSDIDVLEAHGTGTKLGDPIEAQAVLATYGQRDRDGEPLWLGSVKSNIGHTQAAAGMAGVIKMIHAMRHGVLPKTLHVDAPTPHVDWSSGHVRLLTEQRPWPDLGRPRRAAVSSFGISGTNAHVILEQPPTPPDQPRFVPPRRRIVDTQSGAPAEQPVPQVIPWVVSARSRAALSAQCERLREFVTERPELEVADVGVSLARRTVFEYRTVVCGTDRESLLTGLRTAGTETPAASSVRTAFLFPGQGAQWPGMGRELYERYPVFAAAWDAIAEQFGVGLRETVWGNESAALARTENAQVGLFAVEVALFRLLESWGMVPDAVAGHSVGEIAAAHVAGVLSLADAVRVVSARAALMRSLPDDGAMIAVRADADDVRARLCPGVEIAAVNGPRSVVISGRAEAVEQVAADFAARGRRTKRLTVSHAFHSPLIDPVLADLAADLRGIATATPDIPVVSNLTGEFAAADYGSADYWVRHARQPVRFADGIAALREHGISQFVEVGPGSGLTAAIGEIATDAVVVSTMRKDRGEQEALLDGVAGSFVHGRHVEWQALFRDTGARRVALPTYAFQHEHYWIAARRSAAPDVPASPAPQPAAVVEPRTRTAPETTGTHEEALYHVRWLPVESQRLGDADEAEEAGEHTGTHTEWDRLRPGGPVSDPVVLRVGGTADDGPAGMRETTGRVLTALRAWLTDDRYAHSRLLVLTRGAADVAGKDVTDLAAAPVWGLVRAAQAEHPGRILLADTDDSADPAVLATLDEPELAIRDGQLLAPRLTRLPRGDSGSVLDATGTVLVIGGTTGYGAQIAQHLVAAHGARRLVLTTREPVPEGVARPLLGTLADAGAAARIAVCDPADRHALRDLLAGLADADTPLGIVYTAPAPPLGLVRTLTAAQLEAALRDRAAGAWHLHELTADRDLSFLLLLSAATGSVLPAAQACDAAGTAFLAALASHRNGQGLPATALAWGPWAELGAGALTTELQLERLRRQGVSRLGRDEALNLFDRAVRCGEPALHAVRIDAAILADRTDYRPALLRQLVADAARARSEPTRDAAHTRPDGQRDIAGDVRAVVAAALGHRDPGAVEPDRPFLELGVESLSVMDIQAGLRRATGIRLSPREILDSGSVTGLARLVASRSARPDAADTEAGDPASTDLGVAELFRAAVRARAVDRGLALISAAADLRPTFDTAGPPPASLALSRGPAEPLLVCVSAPIITGGIHQYVRIAKRFEGRIPVSGVPLAGFGAGESLPATPAAAVSWLCDAVEQAAGGRPIVLVGYSSGGALAHAAAGRLAARGSAELRGLVMLDSFRPDAAGWGAPMEPLFAGMLDGEDGTGDGGLAVRLTAMAMWGRHLRALPLDPLPLPVLFVRCTRNYRPPGGDLPEFPLATGWQPEHTVREVGYDHFTLLTDGAADVARHITNWLAPH</sequence>
<keyword evidence="9" id="KW-1185">Reference proteome</keyword>
<evidence type="ECO:0000256" key="3">
    <source>
        <dbReference type="ARBA" id="ARBA00022679"/>
    </source>
</evidence>
<feature type="compositionally biased region" description="Basic and acidic residues" evidence="5">
    <location>
        <begin position="953"/>
        <end position="967"/>
    </location>
</feature>
<proteinExistence type="predicted"/>
<dbReference type="Pfam" id="PF22953">
    <property type="entry name" value="SpnB_Rossmann"/>
    <property type="match status" value="1"/>
</dbReference>
<keyword evidence="1" id="KW-0596">Phosphopantetheine</keyword>
<dbReference type="FunFam" id="3.40.47.10:FF:000019">
    <property type="entry name" value="Polyketide synthase type I"/>
    <property type="match status" value="1"/>
</dbReference>
<dbReference type="Pfam" id="PF00550">
    <property type="entry name" value="PP-binding"/>
    <property type="match status" value="1"/>
</dbReference>
<dbReference type="GeneID" id="80348211"/>
<dbReference type="InterPro" id="IPR020802">
    <property type="entry name" value="TesA-like"/>
</dbReference>
<dbReference type="Gene3D" id="3.30.70.3290">
    <property type="match status" value="1"/>
</dbReference>
<dbReference type="InterPro" id="IPR036736">
    <property type="entry name" value="ACP-like_sf"/>
</dbReference>
<dbReference type="PANTHER" id="PTHR43775:SF51">
    <property type="entry name" value="INACTIVE PHENOLPHTHIOCEROL SYNTHESIS POLYKETIDE SYNTHASE TYPE I PKS1-RELATED"/>
    <property type="match status" value="1"/>
</dbReference>
<dbReference type="InterPro" id="IPR036291">
    <property type="entry name" value="NAD(P)-bd_dom_sf"/>
</dbReference>
<dbReference type="InterPro" id="IPR014030">
    <property type="entry name" value="Ketoacyl_synth_N"/>
</dbReference>
<dbReference type="InterPro" id="IPR001031">
    <property type="entry name" value="Thioesterase"/>
</dbReference>
<gene>
    <name evidence="8" type="ORF">NWFMUON74_36880</name>
</gene>
<dbReference type="Gene3D" id="3.40.50.720">
    <property type="entry name" value="NAD(P)-binding Rossmann-like Domain"/>
    <property type="match status" value="1"/>
</dbReference>
<dbReference type="Pfam" id="PF00975">
    <property type="entry name" value="Thioesterase"/>
    <property type="match status" value="1"/>
</dbReference>
<dbReference type="SUPFAM" id="SSF53474">
    <property type="entry name" value="alpha/beta-Hydrolases"/>
    <property type="match status" value="1"/>
</dbReference>
<keyword evidence="2" id="KW-0597">Phosphoprotein</keyword>
<dbReference type="InterPro" id="IPR020806">
    <property type="entry name" value="PKS_PP-bd"/>
</dbReference>
<dbReference type="Pfam" id="PF00698">
    <property type="entry name" value="Acyl_transf_1"/>
    <property type="match status" value="1"/>
</dbReference>
<evidence type="ECO:0000256" key="2">
    <source>
        <dbReference type="ARBA" id="ARBA00022553"/>
    </source>
</evidence>
<keyword evidence="4" id="KW-0012">Acyltransferase</keyword>
<dbReference type="InterPro" id="IPR016039">
    <property type="entry name" value="Thiolase-like"/>
</dbReference>